<dbReference type="InterPro" id="IPR007577">
    <property type="entry name" value="GlycoTrfase_DXD_sugar-bd_CS"/>
</dbReference>
<dbReference type="InterPro" id="IPR029044">
    <property type="entry name" value="Nucleotide-diphossugar_trans"/>
</dbReference>
<evidence type="ECO:0000313" key="1">
    <source>
        <dbReference type="EMBL" id="CAG73072.1"/>
    </source>
</evidence>
<dbReference type="AlphaFoldDB" id="Q6DAV0"/>
<dbReference type="EMBL" id="BX950851">
    <property type="protein sequence ID" value="CAG73072.1"/>
    <property type="molecule type" value="Genomic_DNA"/>
</dbReference>
<organism evidence="1 2">
    <name type="scientific">Pectobacterium atrosepticum (strain SCRI 1043 / ATCC BAA-672)</name>
    <name type="common">Erwinia carotovora subsp. atroseptica</name>
    <dbReference type="NCBI Taxonomy" id="218491"/>
    <lineage>
        <taxon>Bacteria</taxon>
        <taxon>Pseudomonadati</taxon>
        <taxon>Pseudomonadota</taxon>
        <taxon>Gammaproteobacteria</taxon>
        <taxon>Enterobacterales</taxon>
        <taxon>Pectobacteriaceae</taxon>
        <taxon>Pectobacterium</taxon>
    </lineage>
</organism>
<dbReference type="KEGG" id="eca:ECA0152"/>
<dbReference type="STRING" id="218491.ECA0152"/>
<dbReference type="Pfam" id="PF04488">
    <property type="entry name" value="Gly_transf_sug"/>
    <property type="match status" value="1"/>
</dbReference>
<name>Q6DAV0_PECAS</name>
<dbReference type="Proteomes" id="UP000007966">
    <property type="component" value="Chromosome"/>
</dbReference>
<keyword evidence="2" id="KW-1185">Reference proteome</keyword>
<proteinExistence type="predicted"/>
<dbReference type="SUPFAM" id="SSF53448">
    <property type="entry name" value="Nucleotide-diphospho-sugar transferases"/>
    <property type="match status" value="1"/>
</dbReference>
<dbReference type="GO" id="GO:0006487">
    <property type="term" value="P:protein N-linked glycosylation"/>
    <property type="evidence" value="ECO:0007669"/>
    <property type="project" value="TreeGrafter"/>
</dbReference>
<sequence>MMKIPKKIHQIYTKGIHDLPEEILVSVGKLKDLNPGWEYFFYDEKSIIGYIHKHYGKEMLNIYLSINPKYGVAKADLFRYLLIYIEGGVYLDIKSSCSIPLDQVIKDDCEILLCSWDNKECGCDRNMGIHKELGFLKCGEYQQWNIISASGSPYIKSAIDEVIHRLKTYKPWIYGVGMKGVLNTTGPVPFSVGIERINKTEFFHHEENYRNIGLKYRNVTEETIRKLNKNHYSKLKDSIVTLEGKDKLYYKLWLLFFYPLQRLKKNIINESKFVIRKMKRISRKTSQ</sequence>
<accession>Q6DAV0</accession>
<gene>
    <name evidence="1" type="ordered locus">ECA0152</name>
</gene>
<protein>
    <submittedName>
        <fullName evidence="1">Glycosyltransferase</fullName>
    </submittedName>
</protein>
<dbReference type="Gene3D" id="3.90.550.20">
    <property type="match status" value="1"/>
</dbReference>
<dbReference type="eggNOG" id="COG3774">
    <property type="taxonomic scope" value="Bacteria"/>
</dbReference>
<dbReference type="DNASU" id="2885396"/>
<dbReference type="PANTHER" id="PTHR31834:SF1">
    <property type="entry name" value="INITIATION-SPECIFIC ALPHA-1,6-MANNOSYLTRANSFERASE"/>
    <property type="match status" value="1"/>
</dbReference>
<dbReference type="InterPro" id="IPR039367">
    <property type="entry name" value="Och1-like"/>
</dbReference>
<dbReference type="HOGENOM" id="CLU_085669_0_0_6"/>
<reference evidence="1" key="1">
    <citation type="submission" date="2004-02" db="EMBL/GenBank/DDBJ databases">
        <title>The genome sequence of the enterobacterial phytopathogen Erwinia carotovora subsp. atroseptica SCRI1043 and functional genomic identification of novel virulence factors.</title>
        <authorList>
            <person name="Bell K.S."/>
            <person name="Sebaihia M."/>
            <person name="Pritchard L."/>
            <person name="Holden M."/>
            <person name="Hyman L.J."/>
            <person name="Holeva M.C."/>
            <person name="Thomson N.R."/>
            <person name="Bentley S.D."/>
            <person name="Churcher C."/>
            <person name="Mungall K."/>
            <person name="Atkin R."/>
            <person name="Bason N."/>
            <person name="Brooks K."/>
            <person name="Chillingworth T."/>
            <person name="Clark K."/>
            <person name="Doggett J."/>
            <person name="Fraser A."/>
            <person name="Hance Z."/>
            <person name="Hauser H."/>
            <person name="Jagels K."/>
            <person name="Moule S."/>
            <person name="Norbertczak H."/>
            <person name="Ormond D."/>
            <person name="Price C."/>
            <person name="Quail M.A."/>
            <person name="Sanders M."/>
            <person name="Walker D."/>
            <person name="Whitehead S."/>
            <person name="Salmond G.P.C."/>
            <person name="Birch P.R.J."/>
            <person name="Barrell B.G."/>
            <person name="Parkhill J."/>
            <person name="Toth I.K."/>
        </authorList>
    </citation>
    <scope>NUCLEOTIDE SEQUENCE</scope>
    <source>
        <strain evidence="1">SCRI1043</strain>
    </source>
</reference>
<dbReference type="PANTHER" id="PTHR31834">
    <property type="entry name" value="INITIATION-SPECIFIC ALPHA-1,6-MANNOSYLTRANSFERASE"/>
    <property type="match status" value="1"/>
</dbReference>
<evidence type="ECO:0000313" key="2">
    <source>
        <dbReference type="Proteomes" id="UP000007966"/>
    </source>
</evidence>
<dbReference type="GO" id="GO:0000009">
    <property type="term" value="F:alpha-1,6-mannosyltransferase activity"/>
    <property type="evidence" value="ECO:0007669"/>
    <property type="project" value="InterPro"/>
</dbReference>